<feature type="region of interest" description="Disordered" evidence="1">
    <location>
        <begin position="267"/>
        <end position="286"/>
    </location>
</feature>
<name>A0AA40BHW9_9PEZI</name>
<evidence type="ECO:0000313" key="3">
    <source>
        <dbReference type="Proteomes" id="UP001172101"/>
    </source>
</evidence>
<dbReference type="EMBL" id="JAUIRO010000001">
    <property type="protein sequence ID" value="KAK0734551.1"/>
    <property type="molecule type" value="Genomic_DNA"/>
</dbReference>
<feature type="compositionally biased region" description="Polar residues" evidence="1">
    <location>
        <begin position="275"/>
        <end position="286"/>
    </location>
</feature>
<evidence type="ECO:0000256" key="1">
    <source>
        <dbReference type="SAM" id="MobiDB-lite"/>
    </source>
</evidence>
<proteinExistence type="predicted"/>
<comment type="caution">
    <text evidence="2">The sequence shown here is derived from an EMBL/GenBank/DDBJ whole genome shotgun (WGS) entry which is preliminary data.</text>
</comment>
<sequence>MHLLRTGTEALRRLGVLSDKSRLASLDKLENHAALVLSTILQGSATPITPGICPTWCGRALAFRFVGVLSGIGASWGTTEIWVLDKAMARLETSPQRLKPQPLKPQPTSQPSSVPWRRPAEFMSPTATPACFRSVVFALSRIFKQAEGNNNPNFATSEPKLFCSPRKTLPRQLQTVEAKLDLAKARGLWRWVAWSLFCALDVLNNSHESTILSEIRTQKPTANADFVGFRSRLLGLVWSGRTDCYDLLADPWSTVMIMAWQRPRQKTPELLPSGPKTSSRISECGD</sequence>
<protein>
    <submittedName>
        <fullName evidence="2">Uncharacterized protein</fullName>
    </submittedName>
</protein>
<dbReference type="RefSeq" id="XP_060303428.1">
    <property type="nucleotide sequence ID" value="XM_060445815.1"/>
</dbReference>
<feature type="compositionally biased region" description="Low complexity" evidence="1">
    <location>
        <begin position="94"/>
        <end position="113"/>
    </location>
</feature>
<reference evidence="2" key="1">
    <citation type="submission" date="2023-06" db="EMBL/GenBank/DDBJ databases">
        <title>Genome-scale phylogeny and comparative genomics of the fungal order Sordariales.</title>
        <authorList>
            <consortium name="Lawrence Berkeley National Laboratory"/>
            <person name="Hensen N."/>
            <person name="Bonometti L."/>
            <person name="Westerberg I."/>
            <person name="Brannstrom I.O."/>
            <person name="Guillou S."/>
            <person name="Cros-Aarteil S."/>
            <person name="Calhoun S."/>
            <person name="Haridas S."/>
            <person name="Kuo A."/>
            <person name="Mondo S."/>
            <person name="Pangilinan J."/>
            <person name="Riley R."/>
            <person name="LaButti K."/>
            <person name="Andreopoulos B."/>
            <person name="Lipzen A."/>
            <person name="Chen C."/>
            <person name="Yanf M."/>
            <person name="Daum C."/>
            <person name="Ng V."/>
            <person name="Clum A."/>
            <person name="Steindorff A."/>
            <person name="Ohm R."/>
            <person name="Martin F."/>
            <person name="Silar P."/>
            <person name="Natvig D."/>
            <person name="Lalanne C."/>
            <person name="Gautier V."/>
            <person name="Ament-velasquez S.L."/>
            <person name="Kruys A."/>
            <person name="Hutchinson M.I."/>
            <person name="Powell A.J."/>
            <person name="Barry K."/>
            <person name="Miller A.N."/>
            <person name="Grigoriev I.V."/>
            <person name="Debuchy R."/>
            <person name="Gladieux P."/>
            <person name="Thoren M.H."/>
            <person name="Johannesson H."/>
        </authorList>
    </citation>
    <scope>NUCLEOTIDE SEQUENCE</scope>
    <source>
        <strain evidence="2">SMH2392-1A</strain>
    </source>
</reference>
<evidence type="ECO:0000313" key="2">
    <source>
        <dbReference type="EMBL" id="KAK0734551.1"/>
    </source>
</evidence>
<dbReference type="AlphaFoldDB" id="A0AA40BHW9"/>
<feature type="region of interest" description="Disordered" evidence="1">
    <location>
        <begin position="94"/>
        <end position="116"/>
    </location>
</feature>
<keyword evidence="3" id="KW-1185">Reference proteome</keyword>
<organism evidence="2 3">
    <name type="scientific">Lasiosphaeria miniovina</name>
    <dbReference type="NCBI Taxonomy" id="1954250"/>
    <lineage>
        <taxon>Eukaryota</taxon>
        <taxon>Fungi</taxon>
        <taxon>Dikarya</taxon>
        <taxon>Ascomycota</taxon>
        <taxon>Pezizomycotina</taxon>
        <taxon>Sordariomycetes</taxon>
        <taxon>Sordariomycetidae</taxon>
        <taxon>Sordariales</taxon>
        <taxon>Lasiosphaeriaceae</taxon>
        <taxon>Lasiosphaeria</taxon>
    </lineage>
</organism>
<dbReference type="Proteomes" id="UP001172101">
    <property type="component" value="Unassembled WGS sequence"/>
</dbReference>
<accession>A0AA40BHW9</accession>
<gene>
    <name evidence="2" type="ORF">B0T26DRAFT_75437</name>
</gene>
<dbReference type="GeneID" id="85329085"/>